<dbReference type="PANTHER" id="PTHR43399">
    <property type="entry name" value="SUBTILISIN-RELATED"/>
    <property type="match status" value="1"/>
</dbReference>
<reference evidence="8 9" key="1">
    <citation type="submission" date="2020-05" db="EMBL/GenBank/DDBJ databases">
        <title>Identification and distribution of gene clusters putatively required for synthesis of sphingolipid metabolism inhibitors in phylogenetically diverse species of the filamentous fungus Fusarium.</title>
        <authorList>
            <person name="Kim H.-S."/>
            <person name="Busman M."/>
            <person name="Brown D.W."/>
            <person name="Divon H."/>
            <person name="Uhlig S."/>
            <person name="Proctor R.H."/>
        </authorList>
    </citation>
    <scope>NUCLEOTIDE SEQUENCE [LARGE SCALE GENOMIC DNA]</scope>
    <source>
        <strain evidence="8 9">NRRL 66333</strain>
    </source>
</reference>
<evidence type="ECO:0000256" key="6">
    <source>
        <dbReference type="SAM" id="MobiDB-lite"/>
    </source>
</evidence>
<gene>
    <name evidence="8" type="ORF">FSUBG_9917</name>
</gene>
<comment type="caution">
    <text evidence="8">The sequence shown here is derived from an EMBL/GenBank/DDBJ whole genome shotgun (WGS) entry which is preliminary data.</text>
</comment>
<dbReference type="InterPro" id="IPR023828">
    <property type="entry name" value="Peptidase_S8_Ser-AS"/>
</dbReference>
<dbReference type="Gene3D" id="2.60.120.380">
    <property type="match status" value="1"/>
</dbReference>
<dbReference type="Proteomes" id="UP000547976">
    <property type="component" value="Unassembled WGS sequence"/>
</dbReference>
<evidence type="ECO:0000256" key="4">
    <source>
        <dbReference type="ARBA" id="ARBA00022825"/>
    </source>
</evidence>
<evidence type="ECO:0000256" key="3">
    <source>
        <dbReference type="ARBA" id="ARBA00022801"/>
    </source>
</evidence>
<dbReference type="InterPro" id="IPR034058">
    <property type="entry name" value="TagA/B/C/D_pept_dom"/>
</dbReference>
<feature type="active site" description="Charge relay system" evidence="5">
    <location>
        <position position="216"/>
    </location>
</feature>
<dbReference type="InterPro" id="IPR051048">
    <property type="entry name" value="Peptidase_S8/S53_subtilisin"/>
</dbReference>
<sequence>MSGPTINGNAFSVSSLPDGPEQSGGDEMRLNHLPENTNYIVLETQNPLQRPEKRTLKDLHVELHEYLGGNTWLCRYEPTDIKSLRDLAFVKDAKPLQPELKLQPALKDDAAEGRTVDIVLQNRADDSAEDISQRIQDSLGISPEDITIRDGASVIRLTGNNDKLQEIAKIDSVGSIQEVHKLTFFNNVAREILHADATGPNTTIFKGANQIVTVADTGFDTGDKNKTHEAFTGRVKKLIPVGRSNQTNDFDGHGTHVCGSVLGDGHSQKMGGSIQGTAPEATLIVQSLLDSRGGLFGQSQKTLGDLLKEAFDHQSFIHTNSWGPIWTRQLGYNNASTDLDTFVFNHQEMTVCFAAGNDGKEMTPLGHIGAQAAAKNCIAVGSCDNRRKAKNNEFEAFKADGVVEGSPNNISRFSSRGPTIQGRIKPDVVAPGAMILSAMSRDAKPDDRFGRSSDPSWAFSSGTSMATPLVAGCVAVLRETLQKDGVTSPSAALLKALLVNGAVDTGNSSKAQGFGRVDLANSIILTGITTNKGYVEAELLDEDNEDEFIKILTLGDLLMPDGPDSETVTLKVTMVYSDLPGAALQNNINLQVAVGDGPSRFGNLGDRPDDVNNVEQVIWSGIPAESDTKITLNVSTPRTMRGDKQAFAIVWSVI</sequence>
<dbReference type="OrthoDB" id="10256524at2759"/>
<feature type="region of interest" description="Disordered" evidence="6">
    <location>
        <begin position="1"/>
        <end position="31"/>
    </location>
</feature>
<dbReference type="SUPFAM" id="SSF49785">
    <property type="entry name" value="Galactose-binding domain-like"/>
    <property type="match status" value="1"/>
</dbReference>
<evidence type="ECO:0000259" key="7">
    <source>
        <dbReference type="Pfam" id="PF00082"/>
    </source>
</evidence>
<feature type="active site" description="Charge relay system" evidence="5">
    <location>
        <position position="464"/>
    </location>
</feature>
<keyword evidence="3 5" id="KW-0378">Hydrolase</keyword>
<dbReference type="RefSeq" id="XP_036534578.1">
    <property type="nucleotide sequence ID" value="XM_036688480.1"/>
</dbReference>
<evidence type="ECO:0000256" key="1">
    <source>
        <dbReference type="ARBA" id="ARBA00011073"/>
    </source>
</evidence>
<protein>
    <submittedName>
        <fullName evidence="8">Serine protease ABC transporter B family tagB</fullName>
    </submittedName>
</protein>
<dbReference type="PROSITE" id="PS00138">
    <property type="entry name" value="SUBTILASE_SER"/>
    <property type="match status" value="1"/>
</dbReference>
<dbReference type="GeneID" id="59323198"/>
<dbReference type="PRINTS" id="PR00723">
    <property type="entry name" value="SUBTILISIN"/>
</dbReference>
<dbReference type="InterPro" id="IPR022398">
    <property type="entry name" value="Peptidase_S8_His-AS"/>
</dbReference>
<organism evidence="8 9">
    <name type="scientific">Gibberella subglutinans</name>
    <name type="common">Fusarium subglutinans</name>
    <dbReference type="NCBI Taxonomy" id="42677"/>
    <lineage>
        <taxon>Eukaryota</taxon>
        <taxon>Fungi</taxon>
        <taxon>Dikarya</taxon>
        <taxon>Ascomycota</taxon>
        <taxon>Pezizomycotina</taxon>
        <taxon>Sordariomycetes</taxon>
        <taxon>Hypocreomycetidae</taxon>
        <taxon>Hypocreales</taxon>
        <taxon>Nectriaceae</taxon>
        <taxon>Fusarium</taxon>
        <taxon>Fusarium fujikuroi species complex</taxon>
    </lineage>
</organism>
<dbReference type="Pfam" id="PF00082">
    <property type="entry name" value="Peptidase_S8"/>
    <property type="match status" value="1"/>
</dbReference>
<dbReference type="InterPro" id="IPR008979">
    <property type="entry name" value="Galactose-bd-like_sf"/>
</dbReference>
<keyword evidence="2 5" id="KW-0645">Protease</keyword>
<dbReference type="PROSITE" id="PS51892">
    <property type="entry name" value="SUBTILASE"/>
    <property type="match status" value="1"/>
</dbReference>
<dbReference type="InterPro" id="IPR000209">
    <property type="entry name" value="Peptidase_S8/S53_dom"/>
</dbReference>
<dbReference type="InterPro" id="IPR036852">
    <property type="entry name" value="Peptidase_S8/S53_dom_sf"/>
</dbReference>
<dbReference type="SUPFAM" id="SSF52743">
    <property type="entry name" value="Subtilisin-like"/>
    <property type="match status" value="1"/>
</dbReference>
<dbReference type="AlphaFoldDB" id="A0A8H5PAU8"/>
<accession>A0A8H5PAU8</accession>
<name>A0A8H5PAU8_GIBSU</name>
<feature type="domain" description="Peptidase S8/S53" evidence="7">
    <location>
        <begin position="207"/>
        <end position="515"/>
    </location>
</feature>
<evidence type="ECO:0000313" key="8">
    <source>
        <dbReference type="EMBL" id="KAF5593136.1"/>
    </source>
</evidence>
<keyword evidence="9" id="KW-1185">Reference proteome</keyword>
<dbReference type="Gene3D" id="3.40.50.200">
    <property type="entry name" value="Peptidase S8/S53 domain"/>
    <property type="match status" value="1"/>
</dbReference>
<dbReference type="GO" id="GO:0004252">
    <property type="term" value="F:serine-type endopeptidase activity"/>
    <property type="evidence" value="ECO:0007669"/>
    <property type="project" value="UniProtKB-UniRule"/>
</dbReference>
<keyword evidence="4 5" id="KW-0720">Serine protease</keyword>
<feature type="compositionally biased region" description="Polar residues" evidence="6">
    <location>
        <begin position="1"/>
        <end position="15"/>
    </location>
</feature>
<evidence type="ECO:0000256" key="2">
    <source>
        <dbReference type="ARBA" id="ARBA00022670"/>
    </source>
</evidence>
<evidence type="ECO:0000313" key="9">
    <source>
        <dbReference type="Proteomes" id="UP000547976"/>
    </source>
</evidence>
<dbReference type="GO" id="GO:0006508">
    <property type="term" value="P:proteolysis"/>
    <property type="evidence" value="ECO:0007669"/>
    <property type="project" value="UniProtKB-KW"/>
</dbReference>
<dbReference type="InterPro" id="IPR015500">
    <property type="entry name" value="Peptidase_S8_subtilisin-rel"/>
</dbReference>
<dbReference type="PROSITE" id="PS00137">
    <property type="entry name" value="SUBTILASE_HIS"/>
    <property type="match status" value="1"/>
</dbReference>
<feature type="active site" description="Charge relay system" evidence="5">
    <location>
        <position position="253"/>
    </location>
</feature>
<dbReference type="CDD" id="cd04842">
    <property type="entry name" value="Peptidases_S8_Kp43_protease"/>
    <property type="match status" value="1"/>
</dbReference>
<comment type="similarity">
    <text evidence="1 5">Belongs to the peptidase S8 family.</text>
</comment>
<dbReference type="PANTHER" id="PTHR43399:SF4">
    <property type="entry name" value="CELL WALL-ASSOCIATED PROTEASE"/>
    <property type="match status" value="1"/>
</dbReference>
<proteinExistence type="inferred from homology"/>
<dbReference type="EMBL" id="JAAOAV010000163">
    <property type="protein sequence ID" value="KAF5593136.1"/>
    <property type="molecule type" value="Genomic_DNA"/>
</dbReference>
<evidence type="ECO:0000256" key="5">
    <source>
        <dbReference type="PROSITE-ProRule" id="PRU01240"/>
    </source>
</evidence>